<dbReference type="Pfam" id="PF13844">
    <property type="entry name" value="Glyco_transf_41"/>
    <property type="match status" value="2"/>
</dbReference>
<dbReference type="SUPFAM" id="SSF53756">
    <property type="entry name" value="UDP-Glycosyltransferase/glycogen phosphorylase"/>
    <property type="match status" value="1"/>
</dbReference>
<dbReference type="InterPro" id="IPR029489">
    <property type="entry name" value="OGT/SEC/SPY_C"/>
</dbReference>
<feature type="repeat" description="TPR" evidence="8">
    <location>
        <begin position="54"/>
        <end position="87"/>
    </location>
</feature>
<dbReference type="PROSITE" id="PS50005">
    <property type="entry name" value="TPR"/>
    <property type="match status" value="4"/>
</dbReference>
<evidence type="ECO:0000256" key="6">
    <source>
        <dbReference type="ARBA" id="ARBA00022737"/>
    </source>
</evidence>
<dbReference type="InterPro" id="IPR011990">
    <property type="entry name" value="TPR-like_helical_dom_sf"/>
</dbReference>
<feature type="domain" description="O-GlcNAc transferase C-terminal" evidence="9">
    <location>
        <begin position="519"/>
        <end position="699"/>
    </location>
</feature>
<dbReference type="PANTHER" id="PTHR44835:SF1">
    <property type="entry name" value="PROTEIN O-GLCNAC TRANSFERASE"/>
    <property type="match status" value="1"/>
</dbReference>
<evidence type="ECO:0000259" key="9">
    <source>
        <dbReference type="Pfam" id="PF13844"/>
    </source>
</evidence>
<dbReference type="SUPFAM" id="SSF48452">
    <property type="entry name" value="TPR-like"/>
    <property type="match status" value="2"/>
</dbReference>
<keyword evidence="4 10" id="KW-0328">Glycosyltransferase</keyword>
<feature type="repeat" description="TPR" evidence="8">
    <location>
        <begin position="200"/>
        <end position="233"/>
    </location>
</feature>
<dbReference type="InterPro" id="IPR019734">
    <property type="entry name" value="TPR_rpt"/>
</dbReference>
<dbReference type="Gene3D" id="1.25.40.10">
    <property type="entry name" value="Tetratricopeptide repeat domain"/>
    <property type="match status" value="2"/>
</dbReference>
<dbReference type="InterPro" id="IPR051939">
    <property type="entry name" value="Glycosyltr_41/O-GlcNAc_trsf"/>
</dbReference>
<evidence type="ECO:0000256" key="1">
    <source>
        <dbReference type="ARBA" id="ARBA00004922"/>
    </source>
</evidence>
<evidence type="ECO:0000256" key="5">
    <source>
        <dbReference type="ARBA" id="ARBA00022679"/>
    </source>
</evidence>
<dbReference type="Gene3D" id="3.40.50.11380">
    <property type="match status" value="1"/>
</dbReference>
<feature type="repeat" description="TPR" evidence="8">
    <location>
        <begin position="268"/>
        <end position="301"/>
    </location>
</feature>
<feature type="domain" description="O-GlcNAc transferase C-terminal" evidence="9">
    <location>
        <begin position="350"/>
        <end position="493"/>
    </location>
</feature>
<keyword evidence="7 8" id="KW-0802">TPR repeat</keyword>
<dbReference type="Gene3D" id="1.25.40.1040">
    <property type="match status" value="1"/>
</dbReference>
<dbReference type="OrthoDB" id="146908at2"/>
<name>A0A509E9K0_9HYPH</name>
<organism evidence="10 11">
    <name type="scientific">Methylobacterium symbioticum</name>
    <dbReference type="NCBI Taxonomy" id="2584084"/>
    <lineage>
        <taxon>Bacteria</taxon>
        <taxon>Pseudomonadati</taxon>
        <taxon>Pseudomonadota</taxon>
        <taxon>Alphaproteobacteria</taxon>
        <taxon>Hyphomicrobiales</taxon>
        <taxon>Methylobacteriaceae</taxon>
        <taxon>Methylobacterium</taxon>
    </lineage>
</organism>
<dbReference type="Proteomes" id="UP000410984">
    <property type="component" value="Unassembled WGS sequence"/>
</dbReference>
<dbReference type="Pfam" id="PF13432">
    <property type="entry name" value="TPR_16"/>
    <property type="match status" value="2"/>
</dbReference>
<evidence type="ECO:0000256" key="7">
    <source>
        <dbReference type="ARBA" id="ARBA00022803"/>
    </source>
</evidence>
<dbReference type="EMBL" id="CABFPH010000013">
    <property type="protein sequence ID" value="VUD70832.1"/>
    <property type="molecule type" value="Genomic_DNA"/>
</dbReference>
<dbReference type="PROSITE" id="PS50293">
    <property type="entry name" value="TPR_REGION"/>
    <property type="match status" value="1"/>
</dbReference>
<dbReference type="Gene3D" id="3.40.50.2000">
    <property type="entry name" value="Glycogen Phosphorylase B"/>
    <property type="match status" value="1"/>
</dbReference>
<dbReference type="AlphaFoldDB" id="A0A509E9K0"/>
<evidence type="ECO:0000256" key="4">
    <source>
        <dbReference type="ARBA" id="ARBA00022676"/>
    </source>
</evidence>
<dbReference type="GO" id="GO:0097363">
    <property type="term" value="F:protein O-acetylglucosaminyltransferase activity"/>
    <property type="evidence" value="ECO:0007669"/>
    <property type="project" value="UniProtKB-EC"/>
</dbReference>
<dbReference type="RefSeq" id="WP_142582390.1">
    <property type="nucleotide sequence ID" value="NZ_CABFPH010000013.1"/>
</dbReference>
<gene>
    <name evidence="10" type="ORF">MET9862_01405</name>
</gene>
<evidence type="ECO:0000256" key="8">
    <source>
        <dbReference type="PROSITE-ProRule" id="PRU00339"/>
    </source>
</evidence>
<evidence type="ECO:0000313" key="11">
    <source>
        <dbReference type="Proteomes" id="UP000410984"/>
    </source>
</evidence>
<keyword evidence="5 10" id="KW-0808">Transferase</keyword>
<dbReference type="SMART" id="SM00028">
    <property type="entry name" value="TPR"/>
    <property type="match status" value="6"/>
</dbReference>
<comment type="similarity">
    <text evidence="2">Belongs to the glycosyltransferase 41 family. O-GlcNAc transferase subfamily.</text>
</comment>
<dbReference type="Pfam" id="PF13424">
    <property type="entry name" value="TPR_12"/>
    <property type="match status" value="1"/>
</dbReference>
<accession>A0A509E9K0</accession>
<reference evidence="10 11" key="1">
    <citation type="submission" date="2019-06" db="EMBL/GenBank/DDBJ databases">
        <authorList>
            <person name="Rodrigo-Torres L."/>
            <person name="Arahal R. D."/>
            <person name="Lucena T."/>
        </authorList>
    </citation>
    <scope>NUCLEOTIDE SEQUENCE [LARGE SCALE GENOMIC DNA]</scope>
    <source>
        <strain evidence="10 11">SB0023/3</strain>
    </source>
</reference>
<comment type="pathway">
    <text evidence="1">Protein modification; protein glycosylation.</text>
</comment>
<feature type="repeat" description="TPR" evidence="8">
    <location>
        <begin position="234"/>
        <end position="267"/>
    </location>
</feature>
<keyword evidence="11" id="KW-1185">Reference proteome</keyword>
<sequence>MVRSGRNQTPSATPVQLPLEERILRKAAAHQEAGRLRDAVQQLKRVLERNAAHAEANYKLGVIWAQGGFGNDAIAHFTTALKSNPAEPRYWLSLATTLLGLGRVPDARAILERFKREAFSDPLTLATQTALVGNLFEQANGLFAERKFSEAEALIDIIVLLDENHSEAIHFAGLIAAATDRPELAYDLMSISIYKDGNTGRFFINLSNIFTNRREFVPAIECLQKAIELGEDNFLAHNNLGLVLHKAQRFEEAIRHLETSIALNPANALGHNNLGIVYHDMGRIDEAIACYGDALAIDPTLVSSHSNRLFSRLYANDYNPVEYITDARAFGSTFADPLLRNRPFVNDRDPDRRLRIGIVSGDFYEHAVNYFFEPALRNFDRTQLELFAYSNTPTEDAATARLKDHFDVWRSIRCLDDDQAADLIEADAIDILIDLSGHTAGNRLLVFARKPAPIQATWIGYVASTGMKAIDYRFTEGFSEPDGVGDDLYVETLWRLPRVSACYQANPRTPDVAERAPCLDNGHITFGCFNRFTKVSDRTLRAWAEILRQIPDARLLLEVASVDSDVIRAQVEKRLSDNGLPLDRVMIEPRLPRNRFVLNNRVDVALDPFPYNGGTTSLDTLYMGVPFIALEGDSFSSRMGHSILNNVGLPELSVRTVEEYIALAVRMAEDRDWLLALRHDLRGRMIRSPHMDHRLLAEDMAQAFRAMWHRWLAG</sequence>
<evidence type="ECO:0000256" key="3">
    <source>
        <dbReference type="ARBA" id="ARBA00011970"/>
    </source>
</evidence>
<dbReference type="EC" id="2.4.1.255" evidence="3"/>
<dbReference type="PANTHER" id="PTHR44835">
    <property type="entry name" value="UDP-N-ACETYLGLUCOSAMINE--PEPTIDE N-ACETYLGLUCOSAMINYLTRANSFERASE SPINDLY-RELATED"/>
    <property type="match status" value="1"/>
</dbReference>
<keyword evidence="6" id="KW-0677">Repeat</keyword>
<proteinExistence type="inferred from homology"/>
<evidence type="ECO:0000256" key="2">
    <source>
        <dbReference type="ARBA" id="ARBA00005386"/>
    </source>
</evidence>
<protein>
    <recommendedName>
        <fullName evidence="3">protein O-GlcNAc transferase</fullName>
        <ecNumber evidence="3">2.4.1.255</ecNumber>
    </recommendedName>
</protein>
<evidence type="ECO:0000313" key="10">
    <source>
        <dbReference type="EMBL" id="VUD70832.1"/>
    </source>
</evidence>